<dbReference type="OrthoDB" id="3368165at2"/>
<accession>F6EH31</accession>
<sequence length="228" mass="24684">MQLAQPSGRIASLTRAAAKAAARLRSSGRLFHPWGECFSGTINFALPDTAGVPEEHSCLVRLSKGAGLGAALPDALGLAIRIESSNPWDILMVSSGGTGRLGRMIIKPSAFWTAASYSTLMPYQRADGTLTWLHARPSAERKIPARKESLTAAIEQSPLRFTLSSSNSQGEVHRIGELILEQQVRTELSFDPGVNHANNLRLYPRWLAAFRSDAYSGSRQSRGATLRA</sequence>
<dbReference type="HOGENOM" id="CLU_100171_0_0_11"/>
<gene>
    <name evidence="1" type="ordered locus">AS9A_1416</name>
</gene>
<dbReference type="eggNOG" id="ENOG5033GV3">
    <property type="taxonomic scope" value="Bacteria"/>
</dbReference>
<dbReference type="Proteomes" id="UP000009235">
    <property type="component" value="Chromosome"/>
</dbReference>
<dbReference type="AlphaFoldDB" id="F6EH31"/>
<name>F6EH31_HOYSD</name>
<proteinExistence type="predicted"/>
<dbReference type="EMBL" id="CP002786">
    <property type="protein sequence ID" value="AEF39868.1"/>
    <property type="molecule type" value="Genomic_DNA"/>
</dbReference>
<dbReference type="STRING" id="443218.AS9A_1416"/>
<keyword evidence="2" id="KW-1185">Reference proteome</keyword>
<organism evidence="1 2">
    <name type="scientific">Hoyosella subflava (strain DSM 45089 / JCM 17490 / NBRC 109087 / DQS3-9A1)</name>
    <name type="common">Amycolicicoccus subflavus</name>
    <dbReference type="NCBI Taxonomy" id="443218"/>
    <lineage>
        <taxon>Bacteria</taxon>
        <taxon>Bacillati</taxon>
        <taxon>Actinomycetota</taxon>
        <taxon>Actinomycetes</taxon>
        <taxon>Mycobacteriales</taxon>
        <taxon>Hoyosellaceae</taxon>
        <taxon>Hoyosella</taxon>
    </lineage>
</organism>
<evidence type="ECO:0000313" key="2">
    <source>
        <dbReference type="Proteomes" id="UP000009235"/>
    </source>
</evidence>
<evidence type="ECO:0000313" key="1">
    <source>
        <dbReference type="EMBL" id="AEF39868.1"/>
    </source>
</evidence>
<dbReference type="KEGG" id="asd:AS9A_1416"/>
<dbReference type="RefSeq" id="WP_013806217.1">
    <property type="nucleotide sequence ID" value="NC_015564.1"/>
</dbReference>
<protein>
    <submittedName>
        <fullName evidence="1">Putative phosphodiesterase</fullName>
    </submittedName>
</protein>
<reference evidence="1 2" key="1">
    <citation type="journal article" date="2011" name="J. Bacteriol.">
        <title>Complete genome sequence of Amycolicicoccus subflavus DQS3-9A1T, an actinomycete isolated from crude oil-polluted soil.</title>
        <authorList>
            <person name="Cai M."/>
            <person name="Chen W.M."/>
            <person name="Nie Y."/>
            <person name="Chi C.Q."/>
            <person name="Wang Y.N."/>
            <person name="Tang Y.Q."/>
            <person name="Li G.Y."/>
            <person name="Wu X.L."/>
        </authorList>
    </citation>
    <scope>NUCLEOTIDE SEQUENCE [LARGE SCALE GENOMIC DNA]</scope>
    <source>
        <strain evidence="2">DSM 45089 / DQS3-9A1</strain>
    </source>
</reference>